<name>A0A382K0K0_9ZZZZ</name>
<reference evidence="1" key="1">
    <citation type="submission" date="2018-05" db="EMBL/GenBank/DDBJ databases">
        <authorList>
            <person name="Lanie J.A."/>
            <person name="Ng W.-L."/>
            <person name="Kazmierczak K.M."/>
            <person name="Andrzejewski T.M."/>
            <person name="Davidsen T.M."/>
            <person name="Wayne K.J."/>
            <person name="Tettelin H."/>
            <person name="Glass J.I."/>
            <person name="Rusch D."/>
            <person name="Podicherti R."/>
            <person name="Tsui H.-C.T."/>
            <person name="Winkler M.E."/>
        </authorList>
    </citation>
    <scope>NUCLEOTIDE SEQUENCE</scope>
</reference>
<protein>
    <submittedName>
        <fullName evidence="1">Uncharacterized protein</fullName>
    </submittedName>
</protein>
<dbReference type="EMBL" id="UINC01077661">
    <property type="protein sequence ID" value="SVC17980.1"/>
    <property type="molecule type" value="Genomic_DNA"/>
</dbReference>
<organism evidence="1">
    <name type="scientific">marine metagenome</name>
    <dbReference type="NCBI Taxonomy" id="408172"/>
    <lineage>
        <taxon>unclassified sequences</taxon>
        <taxon>metagenomes</taxon>
        <taxon>ecological metagenomes</taxon>
    </lineage>
</organism>
<proteinExistence type="predicted"/>
<accession>A0A382K0K0</accession>
<evidence type="ECO:0000313" key="1">
    <source>
        <dbReference type="EMBL" id="SVC17980.1"/>
    </source>
</evidence>
<sequence length="323" mass="38100">MWYEIEMVGEYIDSLLQLIKQVPEEEHKNIYIDFYLNTNTYFEQPVSKDIIEKVIEKFNIEIQRFPENVTYQVSDKFYFIGDYRRDFNNMFAPNTDFLIWGESDCLLPKETYQVLKLIKDYTDQNSIYRYIVTFAVRKMWDDSWKVLEHPKFTDAKFKEREEDWENDSSSILYTMSLAEMNKVNEETGEVDLQLITFPKFDGSGLVISSQLVMAGANIPLGVWACGEDTSFMTVAGKILGGEYKQFVVKNILKVHNRNHPKKRMYVDGMKDEAAHINRENNNSWMKNHKVCETNLHNLNNNSKRLITRKELKDEITKISTDHK</sequence>
<dbReference type="AlphaFoldDB" id="A0A382K0K0"/>
<gene>
    <name evidence="1" type="ORF">METZ01_LOCUS270834</name>
</gene>